<dbReference type="KEGG" id="afo:Afer_0291"/>
<evidence type="ECO:0000256" key="11">
    <source>
        <dbReference type="SAM" id="Phobius"/>
    </source>
</evidence>
<dbReference type="PRINTS" id="PR00120">
    <property type="entry name" value="HATPASE"/>
</dbReference>
<feature type="transmembrane region" description="Helical" evidence="11">
    <location>
        <begin position="664"/>
        <end position="685"/>
    </location>
</feature>
<evidence type="ECO:0000256" key="7">
    <source>
        <dbReference type="ARBA" id="ARBA00022967"/>
    </source>
</evidence>
<dbReference type="HOGENOM" id="CLU_002360_6_4_11"/>
<dbReference type="NCBIfam" id="TIGR01647">
    <property type="entry name" value="ATPase-IIIA_H"/>
    <property type="match status" value="1"/>
</dbReference>
<dbReference type="GO" id="GO:0120029">
    <property type="term" value="P:proton export across plasma membrane"/>
    <property type="evidence" value="ECO:0007669"/>
    <property type="project" value="InterPro"/>
</dbReference>
<dbReference type="eggNOG" id="COG0474">
    <property type="taxonomic scope" value="Bacteria"/>
</dbReference>
<dbReference type="RefSeq" id="WP_015797763.1">
    <property type="nucleotide sequence ID" value="NC_013124.1"/>
</dbReference>
<evidence type="ECO:0000256" key="6">
    <source>
        <dbReference type="ARBA" id="ARBA00022840"/>
    </source>
</evidence>
<evidence type="ECO:0000256" key="5">
    <source>
        <dbReference type="ARBA" id="ARBA00022741"/>
    </source>
</evidence>
<feature type="transmembrane region" description="Helical" evidence="11">
    <location>
        <begin position="228"/>
        <end position="245"/>
    </location>
</feature>
<feature type="transmembrane region" description="Helical" evidence="11">
    <location>
        <begin position="697"/>
        <end position="716"/>
    </location>
</feature>
<accession>C7M2L6</accession>
<dbReference type="Pfam" id="PF00690">
    <property type="entry name" value="Cation_ATPase_N"/>
    <property type="match status" value="1"/>
</dbReference>
<keyword evidence="14" id="KW-1185">Reference proteome</keyword>
<reference evidence="13 14" key="1">
    <citation type="journal article" date="2009" name="Stand. Genomic Sci.">
        <title>Complete genome sequence of Acidimicrobium ferrooxidans type strain (ICP).</title>
        <authorList>
            <person name="Clum A."/>
            <person name="Nolan M."/>
            <person name="Lang E."/>
            <person name="Glavina Del Rio T."/>
            <person name="Tice H."/>
            <person name="Copeland A."/>
            <person name="Cheng J.F."/>
            <person name="Lucas S."/>
            <person name="Chen F."/>
            <person name="Bruce D."/>
            <person name="Goodwin L."/>
            <person name="Pitluck S."/>
            <person name="Ivanova N."/>
            <person name="Mavrommatis K."/>
            <person name="Mikhailova N."/>
            <person name="Pati A."/>
            <person name="Chen A."/>
            <person name="Palaniappan K."/>
            <person name="Goker M."/>
            <person name="Spring S."/>
            <person name="Land M."/>
            <person name="Hauser L."/>
            <person name="Chang Y.J."/>
            <person name="Jeffries C.C."/>
            <person name="Chain P."/>
            <person name="Bristow J."/>
            <person name="Eisen J.A."/>
            <person name="Markowitz V."/>
            <person name="Hugenholtz P."/>
            <person name="Kyrpides N.C."/>
            <person name="Klenk H.P."/>
            <person name="Lapidus A."/>
        </authorList>
    </citation>
    <scope>NUCLEOTIDE SEQUENCE [LARGE SCALE GENOMIC DNA]</scope>
    <source>
        <strain evidence="14">DSM 10331 / JCM 15462 / NBRC 103882 / ICP</strain>
    </source>
</reference>
<keyword evidence="7" id="KW-1278">Translocase</keyword>
<feature type="region of interest" description="Disordered" evidence="10">
    <location>
        <begin position="1"/>
        <end position="27"/>
    </location>
</feature>
<sequence length="812" mass="84593">MADTEPTTSDPFQSATSPSAPEPAGLTEREAASRLAAIGPNAVAPERPHVLRRLLSKLTGPIAYLLEAAVVLELLDHHLTEAIIIALLIVFNGALSFVQEGRADGALALLRQRLAVQARVRRDGTWRTVDAADLVPGDVVHVRVGDIVPADLDVVDGRISLDASVLTGESRPVNLDGSGTCYSGSVVVRGEATAVVSATGERTYFGHTAQLVRTATTQSHLEQTILRIVRALLALDALLVVAIVVDGLVRHLDPATLVPFVLILLVAAVPVALPATFTLASSVGAMALAREGVLATHLSAIEEAAAMDLLCSDKTGTITQNVLTVTAVTPFGDTSRDDVLGLAAAASDAATQDPIDLAVLARTLSPAGPGERVQFTPFDPATKRSEALWRDAADTETRIVKGAPATVASLCENPPPGLDDAVAALASGGARVLAVARGTTTLELVGLIALGDPARPDSGALVSHLHELGVRVIMVTGDTPQTALAVAREVGIGERLGDLDDLRRRSDGPIDVDVMASVLPEDKLLLVERAQRRGHVVGMTGDGVNDAPALKRAEVGIAVSNATDVAKSAASLVLTSPGLGGIVAAVETGRRVYQRMLTYTLNKIAKTFQVSLFLGLGLLVMNTFVTTPRLVLLLLFANDVVTMSLATDRVSYSPSPDRWRVNQLALAALVIAVPWLLVAFATVAIGRDVLGLSLASTQTLAFVMLVATGQATVYLVREPGHLWTSPPSWWLALTSLADLVIVAVLATTGILMAPVPFPDVVGLIGAVGVLTLALDTIKAPLLRQVRSAPSRAEPSAALAPAGATEATTGRRT</sequence>
<dbReference type="InterPro" id="IPR023298">
    <property type="entry name" value="ATPase_P-typ_TM_dom_sf"/>
</dbReference>
<dbReference type="SUPFAM" id="SSF81665">
    <property type="entry name" value="Calcium ATPase, transmembrane domain M"/>
    <property type="match status" value="1"/>
</dbReference>
<organism evidence="13 14">
    <name type="scientific">Acidimicrobium ferrooxidans (strain DSM 10331 / JCM 15462 / NBRC 103882 / ICP)</name>
    <dbReference type="NCBI Taxonomy" id="525909"/>
    <lineage>
        <taxon>Bacteria</taxon>
        <taxon>Bacillati</taxon>
        <taxon>Actinomycetota</taxon>
        <taxon>Acidimicrobiia</taxon>
        <taxon>Acidimicrobiales</taxon>
        <taxon>Acidimicrobiaceae</taxon>
        <taxon>Acidimicrobium</taxon>
    </lineage>
</organism>
<feature type="transmembrane region" description="Helical" evidence="11">
    <location>
        <begin position="728"/>
        <end position="754"/>
    </location>
</feature>
<dbReference type="PRINTS" id="PR00119">
    <property type="entry name" value="CATATPASE"/>
</dbReference>
<dbReference type="InterPro" id="IPR004014">
    <property type="entry name" value="ATPase_P-typ_cation-transptr_N"/>
</dbReference>
<proteinExistence type="inferred from homology"/>
<dbReference type="Gene3D" id="2.70.150.10">
    <property type="entry name" value="Calcium-transporting ATPase, cytoplasmic transduction domain A"/>
    <property type="match status" value="1"/>
</dbReference>
<keyword evidence="9 11" id="KW-0472">Membrane</keyword>
<dbReference type="OrthoDB" id="9814270at2"/>
<dbReference type="InterPro" id="IPR059000">
    <property type="entry name" value="ATPase_P-type_domA"/>
</dbReference>
<protein>
    <submittedName>
        <fullName evidence="13">ATPase, P-type (Transporting), HAD superfamily, subfamily IC</fullName>
    </submittedName>
</protein>
<keyword evidence="4 11" id="KW-0812">Transmembrane</keyword>
<dbReference type="InterPro" id="IPR018303">
    <property type="entry name" value="ATPase_P-typ_P_site"/>
</dbReference>
<evidence type="ECO:0000256" key="9">
    <source>
        <dbReference type="ARBA" id="ARBA00023136"/>
    </source>
</evidence>
<evidence type="ECO:0000256" key="10">
    <source>
        <dbReference type="SAM" id="MobiDB-lite"/>
    </source>
</evidence>
<name>C7M2L6_ACIFD</name>
<dbReference type="SFLD" id="SFLDG00002">
    <property type="entry name" value="C1.7:_P-type_atpase_like"/>
    <property type="match status" value="1"/>
</dbReference>
<comment type="similarity">
    <text evidence="2">Belongs to the cation transport ATPase (P-type) (TC 3.A.3) family. Type IIIA subfamily.</text>
</comment>
<dbReference type="NCBIfam" id="TIGR01494">
    <property type="entry name" value="ATPase_P-type"/>
    <property type="match status" value="2"/>
</dbReference>
<dbReference type="SMART" id="SM00831">
    <property type="entry name" value="Cation_ATPase_N"/>
    <property type="match status" value="1"/>
</dbReference>
<evidence type="ECO:0000256" key="3">
    <source>
        <dbReference type="ARBA" id="ARBA00022553"/>
    </source>
</evidence>
<dbReference type="InterPro" id="IPR044492">
    <property type="entry name" value="P_typ_ATPase_HD_dom"/>
</dbReference>
<dbReference type="SUPFAM" id="SSF56784">
    <property type="entry name" value="HAD-like"/>
    <property type="match status" value="1"/>
</dbReference>
<evidence type="ECO:0000259" key="12">
    <source>
        <dbReference type="SMART" id="SM00831"/>
    </source>
</evidence>
<dbReference type="PROSITE" id="PS00154">
    <property type="entry name" value="ATPASE_E1_E2"/>
    <property type="match status" value="1"/>
</dbReference>
<dbReference type="Proteomes" id="UP000000771">
    <property type="component" value="Chromosome"/>
</dbReference>
<feature type="transmembrane region" description="Helical" evidence="11">
    <location>
        <begin position="257"/>
        <end position="280"/>
    </location>
</feature>
<dbReference type="GO" id="GO:0005886">
    <property type="term" value="C:plasma membrane"/>
    <property type="evidence" value="ECO:0007669"/>
    <property type="project" value="UniProtKB-SubCell"/>
</dbReference>
<dbReference type="AlphaFoldDB" id="C7M2L6"/>
<dbReference type="SFLD" id="SFLDF00027">
    <property type="entry name" value="p-type_atpase"/>
    <property type="match status" value="1"/>
</dbReference>
<evidence type="ECO:0000256" key="1">
    <source>
        <dbReference type="ARBA" id="ARBA00004651"/>
    </source>
</evidence>
<dbReference type="InterPro" id="IPR023214">
    <property type="entry name" value="HAD_sf"/>
</dbReference>
<dbReference type="Pfam" id="PF00122">
    <property type="entry name" value="E1-E2_ATPase"/>
    <property type="match status" value="1"/>
</dbReference>
<dbReference type="SFLD" id="SFLDS00003">
    <property type="entry name" value="Haloacid_Dehalogenase"/>
    <property type="match status" value="1"/>
</dbReference>
<dbReference type="Gene3D" id="3.40.1110.10">
    <property type="entry name" value="Calcium-transporting ATPase, cytoplasmic domain N"/>
    <property type="match status" value="1"/>
</dbReference>
<dbReference type="Pfam" id="PF00702">
    <property type="entry name" value="Hydrolase"/>
    <property type="match status" value="1"/>
</dbReference>
<dbReference type="InterPro" id="IPR036412">
    <property type="entry name" value="HAD-like_sf"/>
</dbReference>
<evidence type="ECO:0000256" key="4">
    <source>
        <dbReference type="ARBA" id="ARBA00022692"/>
    </source>
</evidence>
<comment type="subcellular location">
    <subcellularLocation>
        <location evidence="1">Cell membrane</location>
        <topology evidence="1">Multi-pass membrane protein</topology>
    </subcellularLocation>
</comment>
<dbReference type="Gene3D" id="3.40.50.1000">
    <property type="entry name" value="HAD superfamily/HAD-like"/>
    <property type="match status" value="1"/>
</dbReference>
<dbReference type="Gene3D" id="1.20.1110.10">
    <property type="entry name" value="Calcium-transporting ATPase, transmembrane domain"/>
    <property type="match status" value="1"/>
</dbReference>
<dbReference type="InterPro" id="IPR001757">
    <property type="entry name" value="P_typ_ATPase"/>
</dbReference>
<dbReference type="EMBL" id="CP001631">
    <property type="protein sequence ID" value="ACU53260.1"/>
    <property type="molecule type" value="Genomic_DNA"/>
</dbReference>
<dbReference type="InterPro" id="IPR008250">
    <property type="entry name" value="ATPase_P-typ_transduc_dom_A_sf"/>
</dbReference>
<evidence type="ECO:0000313" key="13">
    <source>
        <dbReference type="EMBL" id="ACU53260.1"/>
    </source>
</evidence>
<dbReference type="InterPro" id="IPR023299">
    <property type="entry name" value="ATPase_P-typ_cyto_dom_N"/>
</dbReference>
<evidence type="ECO:0000256" key="8">
    <source>
        <dbReference type="ARBA" id="ARBA00022989"/>
    </source>
</evidence>
<dbReference type="FunFam" id="2.70.150.10:FF:000042">
    <property type="entry name" value="Plasma membrane ATPase"/>
    <property type="match status" value="1"/>
</dbReference>
<dbReference type="GO" id="GO:0016887">
    <property type="term" value="F:ATP hydrolysis activity"/>
    <property type="evidence" value="ECO:0007669"/>
    <property type="project" value="InterPro"/>
</dbReference>
<dbReference type="PANTHER" id="PTHR42861">
    <property type="entry name" value="CALCIUM-TRANSPORTING ATPASE"/>
    <property type="match status" value="1"/>
</dbReference>
<evidence type="ECO:0000313" key="14">
    <source>
        <dbReference type="Proteomes" id="UP000000771"/>
    </source>
</evidence>
<keyword evidence="6" id="KW-0067">ATP-binding</keyword>
<keyword evidence="8 11" id="KW-1133">Transmembrane helix</keyword>
<keyword evidence="3" id="KW-0597">Phosphoprotein</keyword>
<dbReference type="InterPro" id="IPR006534">
    <property type="entry name" value="P-type_ATPase_IIIA"/>
</dbReference>
<feature type="compositionally biased region" description="Polar residues" evidence="10">
    <location>
        <begin position="1"/>
        <end position="19"/>
    </location>
</feature>
<dbReference type="SUPFAM" id="SSF81653">
    <property type="entry name" value="Calcium ATPase, transduction domain A"/>
    <property type="match status" value="1"/>
</dbReference>
<gene>
    <name evidence="13" type="ordered locus">Afer_0291</name>
</gene>
<dbReference type="GO" id="GO:0008553">
    <property type="term" value="F:P-type proton-exporting transporter activity"/>
    <property type="evidence" value="ECO:0007669"/>
    <property type="project" value="InterPro"/>
</dbReference>
<evidence type="ECO:0000256" key="2">
    <source>
        <dbReference type="ARBA" id="ARBA00008804"/>
    </source>
</evidence>
<dbReference type="GO" id="GO:0005524">
    <property type="term" value="F:ATP binding"/>
    <property type="evidence" value="ECO:0007669"/>
    <property type="project" value="UniProtKB-KW"/>
</dbReference>
<feature type="region of interest" description="Disordered" evidence="10">
    <location>
        <begin position="793"/>
        <end position="812"/>
    </location>
</feature>
<keyword evidence="5" id="KW-0547">Nucleotide-binding</keyword>
<feature type="domain" description="Cation-transporting P-type ATPase N-terminal" evidence="12">
    <location>
        <begin position="11"/>
        <end position="78"/>
    </location>
</feature>
<dbReference type="STRING" id="525909.Afer_0291"/>
<feature type="transmembrane region" description="Helical" evidence="11">
    <location>
        <begin position="604"/>
        <end position="624"/>
    </location>
</feature>
<feature type="transmembrane region" description="Helical" evidence="11">
    <location>
        <begin position="78"/>
        <end position="98"/>
    </location>
</feature>